<dbReference type="EMBL" id="OZ020096">
    <property type="protein sequence ID" value="CAK9254922.1"/>
    <property type="molecule type" value="Genomic_DNA"/>
</dbReference>
<evidence type="ECO:0000313" key="1">
    <source>
        <dbReference type="EMBL" id="CAK9254922.1"/>
    </source>
</evidence>
<name>A0ABP0VNA1_9BRYO</name>
<organism evidence="1 2">
    <name type="scientific">Sphagnum jensenii</name>
    <dbReference type="NCBI Taxonomy" id="128206"/>
    <lineage>
        <taxon>Eukaryota</taxon>
        <taxon>Viridiplantae</taxon>
        <taxon>Streptophyta</taxon>
        <taxon>Embryophyta</taxon>
        <taxon>Bryophyta</taxon>
        <taxon>Sphagnophytina</taxon>
        <taxon>Sphagnopsida</taxon>
        <taxon>Sphagnales</taxon>
        <taxon>Sphagnaceae</taxon>
        <taxon>Sphagnum</taxon>
    </lineage>
</organism>
<accession>A0ABP0VNA1</accession>
<keyword evidence="2" id="KW-1185">Reference proteome</keyword>
<evidence type="ECO:0000313" key="2">
    <source>
        <dbReference type="Proteomes" id="UP001497444"/>
    </source>
</evidence>
<sequence>MSRVDVHATISDRWRALRVKLDAARRFRSSLPRFRSPKAKPEAHFIDGPSMSDDWLSLSVDWEPDDEMSSEAVSKVNLDTMEEAYDDFILQDRSLPESNPTFPVASRHVPVPHSQSSRAIMHEKVENIETDLPSIMHENVKNSPTDLPRPLYGVEVNRNLAEIRPSVWWKNNLLGTYETARAYDAGNIYTGKNKPLNFHDSETYSGALPPVSVEDLRVSSIAQFVKRQAVRALDDPAWKRTYEESYSQVM</sequence>
<gene>
    <name evidence="1" type="ORF">CSSPJE1EN1_LOCUS400</name>
</gene>
<proteinExistence type="predicted"/>
<reference evidence="1 2" key="1">
    <citation type="submission" date="2024-02" db="EMBL/GenBank/DDBJ databases">
        <authorList>
            <consortium name="ELIXIR-Norway"/>
            <consortium name="Elixir Norway"/>
        </authorList>
    </citation>
    <scope>NUCLEOTIDE SEQUENCE [LARGE SCALE GENOMIC DNA]</scope>
</reference>
<protein>
    <submittedName>
        <fullName evidence="1">Uncharacterized protein</fullName>
    </submittedName>
</protein>
<dbReference type="Proteomes" id="UP001497444">
    <property type="component" value="Chromosome 1"/>
</dbReference>